<dbReference type="Proteomes" id="UP000006327">
    <property type="component" value="Unassembled WGS sequence"/>
</dbReference>
<keyword evidence="1" id="KW-1133">Transmembrane helix</keyword>
<evidence type="ECO:0008006" key="4">
    <source>
        <dbReference type="Google" id="ProtNLM"/>
    </source>
</evidence>
<reference evidence="2 3" key="1">
    <citation type="journal article" date="2017" name="Antonie Van Leeuwenhoek">
        <title>Rhizobium rhizosphaerae sp. nov., a novel species isolated from rice rhizosphere.</title>
        <authorList>
            <person name="Zhao J.J."/>
            <person name="Zhang J."/>
            <person name="Zhang R.J."/>
            <person name="Zhang C.W."/>
            <person name="Yin H.Q."/>
            <person name="Zhang X.X."/>
        </authorList>
    </citation>
    <scope>NUCLEOTIDE SEQUENCE [LARGE SCALE GENOMIC DNA]</scope>
    <source>
        <strain evidence="2 3">BSs20135</strain>
    </source>
</reference>
<dbReference type="InterPro" id="IPR059226">
    <property type="entry name" value="Choice_anch_Q_dom"/>
</dbReference>
<dbReference type="NCBIfam" id="NF041518">
    <property type="entry name" value="choice_anch_Q"/>
    <property type="match status" value="1"/>
</dbReference>
<evidence type="ECO:0000256" key="1">
    <source>
        <dbReference type="SAM" id="Phobius"/>
    </source>
</evidence>
<accession>K6XAH3</accession>
<evidence type="ECO:0000313" key="3">
    <source>
        <dbReference type="Proteomes" id="UP000006327"/>
    </source>
</evidence>
<dbReference type="InterPro" id="IPR011050">
    <property type="entry name" value="Pectin_lyase_fold/virulence"/>
</dbReference>
<evidence type="ECO:0000313" key="2">
    <source>
        <dbReference type="EMBL" id="GAC17634.1"/>
    </source>
</evidence>
<dbReference type="eggNOG" id="COG2931">
    <property type="taxonomic scope" value="Bacteria"/>
</dbReference>
<dbReference type="AlphaFoldDB" id="K6XAH3"/>
<sequence>MINLNHKRFTTETLLASAKMLILVILFTLNITSWAAEITVTNTEPFGPGSLAQAVDDANILAGKDTIVFDRSIFGSAQNIKISRTLKVTDDLLIDGSGTFQGTVSFSPAALSMRELFAVEGQAGNRVEFEIKQLGLKVARITIERTGRLIRGVNANIYLDDLTLSGQGNTLINGSGAAIAIENGNLKLTHCRIQQFQSEFRGGAIYARLEDDDKIIIDHCALSENRVVGKDNSRFLLDGGAIYIEGGFTTEPNLIITNSELSDNATQSGSGGAISASQTINISISNSTLSGNSAYHQGGGLYLTSQSGIRGASEHAPLFLQSTTITNNFAGEGGGLRILTYRSIYPVSMANSVIAGNHASPSGTNFRTDIYGGKITASYSMIGSIQGVDFVEHSSAIGSVLTEIDPMFAPLTDNKGQTQTHALQAGSPLIDAGKRHAQPKDDRVADYTFDQRGNGYARVQGANMDIGAFEFQVSTNCNNCGGGTTDNSGGGGSLWLLLIVLSTILLFNIVSSCRSNSYRIFS</sequence>
<dbReference type="SUPFAM" id="SSF51126">
    <property type="entry name" value="Pectin lyase-like"/>
    <property type="match status" value="1"/>
</dbReference>
<comment type="caution">
    <text evidence="2">The sequence shown here is derived from an EMBL/GenBank/DDBJ whole genome shotgun (WGS) entry which is preliminary data.</text>
</comment>
<keyword evidence="1" id="KW-0472">Membrane</keyword>
<proteinExistence type="predicted"/>
<name>K6XAH3_9ALTE</name>
<dbReference type="OrthoDB" id="6057622at2"/>
<dbReference type="EMBL" id="BAEO01000009">
    <property type="protein sequence ID" value="GAC17634.1"/>
    <property type="molecule type" value="Genomic_DNA"/>
</dbReference>
<protein>
    <recommendedName>
        <fullName evidence="4">Right handed beta helix domain-containing protein</fullName>
    </recommendedName>
</protein>
<gene>
    <name evidence="2" type="ORF">GARC_0653</name>
</gene>
<dbReference type="RefSeq" id="WP_007616619.1">
    <property type="nucleotide sequence ID" value="NZ_BAEO01000009.1"/>
</dbReference>
<dbReference type="PANTHER" id="PTHR11319">
    <property type="entry name" value="G PROTEIN-COUPLED RECEPTOR-RELATED"/>
    <property type="match status" value="1"/>
</dbReference>
<dbReference type="STRING" id="493475.GARC_0653"/>
<feature type="transmembrane region" description="Helical" evidence="1">
    <location>
        <begin position="494"/>
        <end position="513"/>
    </location>
</feature>
<dbReference type="PANTHER" id="PTHR11319:SF35">
    <property type="entry name" value="OUTER MEMBRANE PROTEIN PMPC-RELATED"/>
    <property type="match status" value="1"/>
</dbReference>
<keyword evidence="1" id="KW-0812">Transmembrane</keyword>
<organism evidence="2 3">
    <name type="scientific">Paraglaciecola arctica BSs20135</name>
    <dbReference type="NCBI Taxonomy" id="493475"/>
    <lineage>
        <taxon>Bacteria</taxon>
        <taxon>Pseudomonadati</taxon>
        <taxon>Pseudomonadota</taxon>
        <taxon>Gammaproteobacteria</taxon>
        <taxon>Alteromonadales</taxon>
        <taxon>Alteromonadaceae</taxon>
        <taxon>Paraglaciecola</taxon>
    </lineage>
</organism>
<keyword evidence="3" id="KW-1185">Reference proteome</keyword>